<dbReference type="OrthoDB" id="1821976at2"/>
<comment type="caution">
    <text evidence="1">The sequence shown here is derived from an EMBL/GenBank/DDBJ whole genome shotgun (WGS) entry which is preliminary data.</text>
</comment>
<protein>
    <submittedName>
        <fullName evidence="1">Uncharacterized protein</fullName>
    </submittedName>
</protein>
<dbReference type="AlphaFoldDB" id="A0A0D7WUA8"/>
<dbReference type="EMBL" id="JTHP01000141">
    <property type="protein sequence ID" value="KJD42298.1"/>
    <property type="molecule type" value="Genomic_DNA"/>
</dbReference>
<dbReference type="PATRIC" id="fig|159743.3.peg.6481"/>
<evidence type="ECO:0000313" key="2">
    <source>
        <dbReference type="Proteomes" id="UP000032534"/>
    </source>
</evidence>
<dbReference type="Proteomes" id="UP000032534">
    <property type="component" value="Unassembled WGS sequence"/>
</dbReference>
<dbReference type="RefSeq" id="WP_044649397.1">
    <property type="nucleotide sequence ID" value="NZ_JTHP01000141.1"/>
</dbReference>
<name>A0A0D7WUA8_9BACL</name>
<gene>
    <name evidence="1" type="ORF">QD47_29065</name>
</gene>
<proteinExistence type="predicted"/>
<evidence type="ECO:0000313" key="1">
    <source>
        <dbReference type="EMBL" id="KJD42298.1"/>
    </source>
</evidence>
<reference evidence="1 2" key="1">
    <citation type="submission" date="2014-11" db="EMBL/GenBank/DDBJ databases">
        <title>Draft Genome Sequences of Paenibacillus polymyxa NRRL B-30509 and Paenibacillus terrae NRRL B-30644, Strains from a Poultry Environment that Produce Tridecaptin A and Paenicidins.</title>
        <authorList>
            <person name="van Belkum M.J."/>
            <person name="Lohans C.T."/>
            <person name="Vederas J.C."/>
        </authorList>
    </citation>
    <scope>NUCLEOTIDE SEQUENCE [LARGE SCALE GENOMIC DNA]</scope>
    <source>
        <strain evidence="1 2">NRRL B-30644</strain>
    </source>
</reference>
<organism evidence="1 2">
    <name type="scientific">Paenibacillus terrae</name>
    <dbReference type="NCBI Taxonomy" id="159743"/>
    <lineage>
        <taxon>Bacteria</taxon>
        <taxon>Bacillati</taxon>
        <taxon>Bacillota</taxon>
        <taxon>Bacilli</taxon>
        <taxon>Bacillales</taxon>
        <taxon>Paenibacillaceae</taxon>
        <taxon>Paenibacillus</taxon>
    </lineage>
</organism>
<keyword evidence="2" id="KW-1185">Reference proteome</keyword>
<accession>A0A0D7WUA8</accession>
<sequence>MSGFIQVGRELQNHWIRRDKDYWMVFCEMYFLARFSEKPEVRRIEGIDVTVHHKEFVFGRPGWSRRLDISEQRLKTLVKKMVSEGFIKQTQKFNKFTVYSFEYVDSINQQNNQHINQHINQQKTPDQPAENQAPQGIEGDANQQNIFEQPAEQPAQQPMKEKGIKEEGYKEECFKPLEGEQAMRKYTESFIKFWSLYPNKKGKAKASTYWSIHVEPELKKGNLTMTEINEGTARYVEYCEKSGRPLKSGDTAVNHEVWQDDWTWKGETYGDSRASLASKEPSFLEQKLGGMIGDGKRVDVTPSHSGEGSVFLGQGSGNF</sequence>